<protein>
    <submittedName>
        <fullName evidence="1">Uncharacterized protein</fullName>
    </submittedName>
</protein>
<keyword evidence="2" id="KW-1185">Reference proteome</keyword>
<evidence type="ECO:0000313" key="2">
    <source>
        <dbReference type="Proteomes" id="UP000239089"/>
    </source>
</evidence>
<reference evidence="1 2" key="1">
    <citation type="journal article" date="2018" name="Arch. Microbiol.">
        <title>New insights into the metabolic potential of the phototrophic purple bacterium Rhodopila globiformis DSM 161(T) from its draft genome sequence and evidence for a vanadium-dependent nitrogenase.</title>
        <authorList>
            <person name="Imhoff J.F."/>
            <person name="Rahn T."/>
            <person name="Kunzel S."/>
            <person name="Neulinger S.C."/>
        </authorList>
    </citation>
    <scope>NUCLEOTIDE SEQUENCE [LARGE SCALE GENOMIC DNA]</scope>
    <source>
        <strain evidence="1 2">DSM 16996</strain>
    </source>
</reference>
<name>A0A2S6NF61_9HYPH</name>
<gene>
    <name evidence="1" type="ORF">CCR94_02300</name>
</gene>
<dbReference type="EMBL" id="NHSJ01000025">
    <property type="protein sequence ID" value="PPQ33253.1"/>
    <property type="molecule type" value="Genomic_DNA"/>
</dbReference>
<proteinExistence type="predicted"/>
<comment type="caution">
    <text evidence="1">The sequence shown here is derived from an EMBL/GenBank/DDBJ whole genome shotgun (WGS) entry which is preliminary data.</text>
</comment>
<organism evidence="1 2">
    <name type="scientific">Rhodoblastus sphagnicola</name>
    <dbReference type="NCBI Taxonomy" id="333368"/>
    <lineage>
        <taxon>Bacteria</taxon>
        <taxon>Pseudomonadati</taxon>
        <taxon>Pseudomonadota</taxon>
        <taxon>Alphaproteobacteria</taxon>
        <taxon>Hyphomicrobiales</taxon>
        <taxon>Rhodoblastaceae</taxon>
        <taxon>Rhodoblastus</taxon>
    </lineage>
</organism>
<evidence type="ECO:0000313" key="1">
    <source>
        <dbReference type="EMBL" id="PPQ33253.1"/>
    </source>
</evidence>
<sequence>MRKLGPRGWTIEDMRRFITLWIENVSTRCIVAAIGRSNGSLYSKRKRLGLEPRRRGELQERSPEACAATPVSWLPKPLIDAVKKPLRRIAGMLQNEPKAKPEDRWTPERGKYCSYLAFAGLSNSAIAIRLTQETGISFSPKAVADQLSRMMAFRDRTKKAVETLPEEEIIPRAESFIALWLLQWRICEGTGHHFWYSRVRGGPRKTCREFWRAKFAKKRQERDCAAHFVVA</sequence>
<accession>A0A2S6NF61</accession>
<dbReference type="AlphaFoldDB" id="A0A2S6NF61"/>
<dbReference type="Proteomes" id="UP000239089">
    <property type="component" value="Unassembled WGS sequence"/>
</dbReference>